<dbReference type="RefSeq" id="WP_184254089.1">
    <property type="nucleotide sequence ID" value="NZ_JACHIO010000005.1"/>
</dbReference>
<name>A0A7W8EA85_9BACT</name>
<evidence type="ECO:0000313" key="2">
    <source>
        <dbReference type="Proteomes" id="UP000584867"/>
    </source>
</evidence>
<dbReference type="PANTHER" id="PTHR30348">
    <property type="entry name" value="UNCHARACTERIZED PROTEIN YECE"/>
    <property type="match status" value="1"/>
</dbReference>
<comment type="caution">
    <text evidence="1">The sequence shown here is derived from an EMBL/GenBank/DDBJ whole genome shotgun (WGS) entry which is preliminary data.</text>
</comment>
<dbReference type="PANTHER" id="PTHR30348:SF14">
    <property type="entry name" value="BLR8050 PROTEIN"/>
    <property type="match status" value="1"/>
</dbReference>
<reference evidence="1 2" key="1">
    <citation type="submission" date="2020-08" db="EMBL/GenBank/DDBJ databases">
        <title>Genomic Encyclopedia of Type Strains, Phase IV (KMG-V): Genome sequencing to study the core and pangenomes of soil and plant-associated prokaryotes.</title>
        <authorList>
            <person name="Whitman W."/>
        </authorList>
    </citation>
    <scope>NUCLEOTIDE SEQUENCE [LARGE SCALE GENOMIC DNA]</scope>
    <source>
        <strain evidence="1 2">X5P3</strain>
    </source>
</reference>
<dbReference type="SUPFAM" id="SSF117396">
    <property type="entry name" value="TM1631-like"/>
    <property type="match status" value="1"/>
</dbReference>
<dbReference type="InterPro" id="IPR036520">
    <property type="entry name" value="UPF0759_sf"/>
</dbReference>
<dbReference type="Pfam" id="PF01904">
    <property type="entry name" value="DUF72"/>
    <property type="match status" value="1"/>
</dbReference>
<dbReference type="EMBL" id="JACHIO010000005">
    <property type="protein sequence ID" value="MBB5063155.1"/>
    <property type="molecule type" value="Genomic_DNA"/>
</dbReference>
<dbReference type="InterPro" id="IPR002763">
    <property type="entry name" value="DUF72"/>
</dbReference>
<proteinExistence type="predicted"/>
<dbReference type="AlphaFoldDB" id="A0A7W8EA85"/>
<dbReference type="Gene3D" id="3.20.20.410">
    <property type="entry name" value="Protein of unknown function UPF0759"/>
    <property type="match status" value="1"/>
</dbReference>
<gene>
    <name evidence="1" type="ORF">HDF15_001495</name>
</gene>
<protein>
    <submittedName>
        <fullName evidence="1">Uncharacterized protein YecE (DUF72 family)</fullName>
    </submittedName>
</protein>
<dbReference type="Proteomes" id="UP000584867">
    <property type="component" value="Unassembled WGS sequence"/>
</dbReference>
<evidence type="ECO:0000313" key="1">
    <source>
        <dbReference type="EMBL" id="MBB5063155.1"/>
    </source>
</evidence>
<sequence length="254" mass="28647">MTESSSPIRIGTAAWTLPKQHASLFPEEGSHLIRYAQRLNCVEINSSFHRPHRLKTWERWAATTPDDFRFAVKIPKTITHTAKLINTGALLQEFLDQVRGLGDKLGPLLVQLPPKLAFDEGIAHEFFTTLRELHTGATVFEPRHASWFAPAVDRLLRDFEIARVAADPPKGSTLAAKPGGWQGLRYYRLHGAPRTYYSDYGEEFLQQLASDLRTSKVETWIIFDNTALGHATANALFLNDLLVKKNASRDATWL</sequence>
<accession>A0A7W8EA85</accession>
<organism evidence="1 2">
    <name type="scientific">Granulicella mallensis</name>
    <dbReference type="NCBI Taxonomy" id="940614"/>
    <lineage>
        <taxon>Bacteria</taxon>
        <taxon>Pseudomonadati</taxon>
        <taxon>Acidobacteriota</taxon>
        <taxon>Terriglobia</taxon>
        <taxon>Terriglobales</taxon>
        <taxon>Acidobacteriaceae</taxon>
        <taxon>Granulicella</taxon>
    </lineage>
</organism>